<feature type="region of interest" description="Disordered" evidence="1">
    <location>
        <begin position="1"/>
        <end position="20"/>
    </location>
</feature>
<comment type="caution">
    <text evidence="2">The sequence shown here is derived from an EMBL/GenBank/DDBJ whole genome shotgun (WGS) entry which is preliminary data.</text>
</comment>
<dbReference type="SUPFAM" id="SSF46785">
    <property type="entry name" value="Winged helix' DNA-binding domain"/>
    <property type="match status" value="1"/>
</dbReference>
<dbReference type="InterPro" id="IPR036390">
    <property type="entry name" value="WH_DNA-bd_sf"/>
</dbReference>
<gene>
    <name evidence="2" type="ORF">Pa4123_40990</name>
</gene>
<protein>
    <recommendedName>
        <fullName evidence="4">HTH marR-type domain-containing protein</fullName>
    </recommendedName>
</protein>
<feature type="compositionally biased region" description="Basic and acidic residues" evidence="1">
    <location>
        <begin position="1"/>
        <end position="11"/>
    </location>
</feature>
<evidence type="ECO:0000313" key="2">
    <source>
        <dbReference type="EMBL" id="GLH98824.1"/>
    </source>
</evidence>
<sequence>MSSDPPRHDTVTMRPPCLSPPPDAVSEFTADLWRAASTVTDLMHRTLVAPRLGLTWPQWELLRLVCEFHVVTVGTASQRLRVPKPDLIRAAAVLNAHGMACLLPARAGRPAAVAATSYGHALAPGVQNAIAAGESVLLCPLPAELVWTVTAVLQRIEQRASHSISPLRRCATATP</sequence>
<dbReference type="InterPro" id="IPR036388">
    <property type="entry name" value="WH-like_DNA-bd_sf"/>
</dbReference>
<keyword evidence="3" id="KW-1185">Reference proteome</keyword>
<name>A0ABQ5QX97_9ACTN</name>
<evidence type="ECO:0008006" key="4">
    <source>
        <dbReference type="Google" id="ProtNLM"/>
    </source>
</evidence>
<dbReference type="Proteomes" id="UP001144280">
    <property type="component" value="Unassembled WGS sequence"/>
</dbReference>
<evidence type="ECO:0000313" key="3">
    <source>
        <dbReference type="Proteomes" id="UP001144280"/>
    </source>
</evidence>
<accession>A0ABQ5QX97</accession>
<dbReference type="Gene3D" id="1.10.10.10">
    <property type="entry name" value="Winged helix-like DNA-binding domain superfamily/Winged helix DNA-binding domain"/>
    <property type="match status" value="1"/>
</dbReference>
<evidence type="ECO:0000256" key="1">
    <source>
        <dbReference type="SAM" id="MobiDB-lite"/>
    </source>
</evidence>
<reference evidence="2" key="1">
    <citation type="submission" date="2022-12" db="EMBL/GenBank/DDBJ databases">
        <title>New Phytohabitans aurantiacus sp. RD004123 nov., an actinomycete isolated from soil.</title>
        <authorList>
            <person name="Triningsih D.W."/>
            <person name="Harunari E."/>
            <person name="Igarashi Y."/>
        </authorList>
    </citation>
    <scope>NUCLEOTIDE SEQUENCE</scope>
    <source>
        <strain evidence="2">RD004123</strain>
    </source>
</reference>
<organism evidence="2 3">
    <name type="scientific">Phytohabitans aurantiacus</name>
    <dbReference type="NCBI Taxonomy" id="3016789"/>
    <lineage>
        <taxon>Bacteria</taxon>
        <taxon>Bacillati</taxon>
        <taxon>Actinomycetota</taxon>
        <taxon>Actinomycetes</taxon>
        <taxon>Micromonosporales</taxon>
        <taxon>Micromonosporaceae</taxon>
    </lineage>
</organism>
<proteinExistence type="predicted"/>
<dbReference type="EMBL" id="BSDI01000019">
    <property type="protein sequence ID" value="GLH98824.1"/>
    <property type="molecule type" value="Genomic_DNA"/>
</dbReference>